<dbReference type="InterPro" id="IPR001387">
    <property type="entry name" value="Cro/C1-type_HTH"/>
</dbReference>
<evidence type="ECO:0000313" key="3">
    <source>
        <dbReference type="Proteomes" id="UP000323410"/>
    </source>
</evidence>
<accession>A0A5D0XQZ1</accession>
<evidence type="ECO:0000313" key="2">
    <source>
        <dbReference type="EMBL" id="TYC98856.1"/>
    </source>
</evidence>
<protein>
    <submittedName>
        <fullName evidence="2">Helix-turn-helix transcriptional regulator</fullName>
    </submittedName>
</protein>
<evidence type="ECO:0000259" key="1">
    <source>
        <dbReference type="PROSITE" id="PS50943"/>
    </source>
</evidence>
<dbReference type="CDD" id="cd00093">
    <property type="entry name" value="HTH_XRE"/>
    <property type="match status" value="1"/>
</dbReference>
<name>A0A5D0XQZ1_9MICC</name>
<dbReference type="InterPro" id="IPR010982">
    <property type="entry name" value="Lambda_DNA-bd_dom_sf"/>
</dbReference>
<dbReference type="Pfam" id="PF13560">
    <property type="entry name" value="HTH_31"/>
    <property type="match status" value="1"/>
</dbReference>
<reference evidence="2 3" key="1">
    <citation type="submission" date="2019-08" db="EMBL/GenBank/DDBJ databases">
        <title>Genone of Arthrobacter echini P9.</title>
        <authorList>
            <person name="Bowman J.P."/>
        </authorList>
    </citation>
    <scope>NUCLEOTIDE SEQUENCE [LARGE SCALE GENOMIC DNA]</scope>
    <source>
        <strain evidence="2 3">P9</strain>
    </source>
</reference>
<dbReference type="EMBL" id="VSLD01000003">
    <property type="protein sequence ID" value="TYC98856.1"/>
    <property type="molecule type" value="Genomic_DNA"/>
</dbReference>
<organism evidence="2 3">
    <name type="scientific">Arthrobacter echini</name>
    <dbReference type="NCBI Taxonomy" id="1529066"/>
    <lineage>
        <taxon>Bacteria</taxon>
        <taxon>Bacillati</taxon>
        <taxon>Actinomycetota</taxon>
        <taxon>Actinomycetes</taxon>
        <taxon>Micrococcales</taxon>
        <taxon>Micrococcaceae</taxon>
        <taxon>Arthrobacter</taxon>
    </lineage>
</organism>
<dbReference type="SUPFAM" id="SSF47413">
    <property type="entry name" value="lambda repressor-like DNA-binding domains"/>
    <property type="match status" value="1"/>
</dbReference>
<dbReference type="Gene3D" id="1.10.260.40">
    <property type="entry name" value="lambda repressor-like DNA-binding domains"/>
    <property type="match status" value="1"/>
</dbReference>
<sequence>MGDEDKMRFGDMLRRARNARGLSQEELGSGIYPPHFVSLLERGQRQPSAEMVRHFAAVLGMETQTLSWWVEPPTVEDAPALAAAMFAANHARDLQDAALAASEAEYAAGLARDQRNAPVWWDMSMLQAQSLITAGRLEEAEAVLLRMDGSSLLVADPALHSVVQGRLSTIARTTGRLLEALDLAHRSVESASLLSEHSPTRLQAAFILIAALSVKGELDAAWEVAIGLDIEDVPAVPSLLVARGAWAIGNVAFRRGEIEIGREQHALAARLLSPRADLEAWAEFHRASAMFALQAGIADETVRTSLDHARAGAQVLQNPRYRFEVMIVEAYFALLHEDLETAGELLTEVDDGRALLDFESTLDLEICLGNYFVARSSVARGVRHLLEAARLCTEAGADEKAHELMDQVGLLTA</sequence>
<dbReference type="GO" id="GO:0003677">
    <property type="term" value="F:DNA binding"/>
    <property type="evidence" value="ECO:0007669"/>
    <property type="project" value="InterPro"/>
</dbReference>
<gene>
    <name evidence="2" type="ORF">FQ377_07515</name>
</gene>
<dbReference type="SMART" id="SM00530">
    <property type="entry name" value="HTH_XRE"/>
    <property type="match status" value="1"/>
</dbReference>
<dbReference type="AlphaFoldDB" id="A0A5D0XQZ1"/>
<comment type="caution">
    <text evidence="2">The sequence shown here is derived from an EMBL/GenBank/DDBJ whole genome shotgun (WGS) entry which is preliminary data.</text>
</comment>
<feature type="domain" description="HTH cro/C1-type" evidence="1">
    <location>
        <begin position="13"/>
        <end position="66"/>
    </location>
</feature>
<dbReference type="OrthoDB" id="3675359at2"/>
<proteinExistence type="predicted"/>
<dbReference type="PROSITE" id="PS50943">
    <property type="entry name" value="HTH_CROC1"/>
    <property type="match status" value="1"/>
</dbReference>
<keyword evidence="3" id="KW-1185">Reference proteome</keyword>
<dbReference type="Proteomes" id="UP000323410">
    <property type="component" value="Unassembled WGS sequence"/>
</dbReference>